<evidence type="ECO:0000256" key="1">
    <source>
        <dbReference type="ARBA" id="ARBA00010923"/>
    </source>
</evidence>
<dbReference type="KEGG" id="ccv:CCV52592_0371"/>
<evidence type="ECO:0000259" key="5">
    <source>
        <dbReference type="Pfam" id="PF01420"/>
    </source>
</evidence>
<proteinExistence type="inferred from homology"/>
<keyword evidence="4" id="KW-0175">Coiled coil</keyword>
<feature type="domain" description="Type I restriction modification DNA specificity" evidence="5">
    <location>
        <begin position="266"/>
        <end position="428"/>
    </location>
</feature>
<dbReference type="PANTHER" id="PTHR43140">
    <property type="entry name" value="TYPE-1 RESTRICTION ENZYME ECOKI SPECIFICITY PROTEIN"/>
    <property type="match status" value="1"/>
</dbReference>
<name>A7GZU0_CAMC5</name>
<dbReference type="Proteomes" id="UP000006380">
    <property type="component" value="Chromosome"/>
</dbReference>
<feature type="coiled-coil region" evidence="4">
    <location>
        <begin position="150"/>
        <end position="180"/>
    </location>
</feature>
<evidence type="ECO:0000256" key="3">
    <source>
        <dbReference type="ARBA" id="ARBA00023125"/>
    </source>
</evidence>
<evidence type="ECO:0000256" key="4">
    <source>
        <dbReference type="SAM" id="Coils"/>
    </source>
</evidence>
<sequence length="436" mass="49780">MRLGEISSLITDGTHKTPTYVSNGIPFLTIQNISKGFFDFSTIKYISKEEHKCLCKRVRPQQNDILFCRIGTLGEAIKCTLNFDFNIFVSLGLIRLHDARFVDYVVKFINSSVMQKWIEQNKVGGGTHTFKINLGSMYSIPLPLPPLSEQKRIVDKLEEILQLIEKYKEDKEKLDELNLSFPSKLKKSILDYAVKGKLVEQNLEDESVEILLQKIGQEKQRLVKDKKLKADKFPQSTIFIGEDNSPYEKIGKETRCIEDEIPFEIPSSWAWVRLGEICQIYTGDSINQTQKLTKYTNLEDGRCYIATKDVDFDGSIDYENGVKIPFNESRFKIAPKNSVLLCVEGGSAGKKIGYLDCDVCFGNKLCCFNPLLIEPKFIYYYLQSQIFIYSFMQKMSGIISGISLNSIKTIVIAIPPLPEQKRIVEKIELLLPLLKP</sequence>
<evidence type="ECO:0000313" key="7">
    <source>
        <dbReference type="Proteomes" id="UP000006380"/>
    </source>
</evidence>
<evidence type="ECO:0000256" key="2">
    <source>
        <dbReference type="ARBA" id="ARBA00022747"/>
    </source>
</evidence>
<dbReference type="STRING" id="360105.CCV52592_0371"/>
<dbReference type="RefSeq" id="WP_147522788.1">
    <property type="nucleotide sequence ID" value="NC_009715.2"/>
</dbReference>
<evidence type="ECO:0000313" key="6">
    <source>
        <dbReference type="EMBL" id="EAT99440.3"/>
    </source>
</evidence>
<keyword evidence="2" id="KW-0680">Restriction system</keyword>
<dbReference type="EMBL" id="CP000767">
    <property type="protein sequence ID" value="EAT99440.3"/>
    <property type="molecule type" value="Genomic_DNA"/>
</dbReference>
<dbReference type="Pfam" id="PF01420">
    <property type="entry name" value="Methylase_S"/>
    <property type="match status" value="2"/>
</dbReference>
<dbReference type="InterPro" id="IPR051212">
    <property type="entry name" value="Type-I_RE_S_subunit"/>
</dbReference>
<dbReference type="GO" id="GO:0009307">
    <property type="term" value="P:DNA restriction-modification system"/>
    <property type="evidence" value="ECO:0007669"/>
    <property type="project" value="UniProtKB-KW"/>
</dbReference>
<dbReference type="REBASE" id="15940">
    <property type="entry name" value="S1.Ccu92ORF2008P"/>
</dbReference>
<dbReference type="AlphaFoldDB" id="A7GZU0"/>
<dbReference type="InterPro" id="IPR000055">
    <property type="entry name" value="Restrct_endonuc_typeI_TRD"/>
</dbReference>
<keyword evidence="7" id="KW-1185">Reference proteome</keyword>
<reference evidence="6" key="1">
    <citation type="submission" date="2016-07" db="EMBL/GenBank/DDBJ databases">
        <title>Comparative genomics of the Campylobacter concisus group.</title>
        <authorList>
            <person name="Miller W.G."/>
            <person name="Yee E."/>
            <person name="Chapman M.H."/>
            <person name="Huynh S."/>
            <person name="Bono J.L."/>
            <person name="On S.L.W."/>
            <person name="StLeger J."/>
            <person name="Foster G."/>
            <person name="Parker C.T."/>
        </authorList>
    </citation>
    <scope>NUCLEOTIDE SEQUENCE</scope>
    <source>
        <strain evidence="6">525.92</strain>
    </source>
</reference>
<comment type="similarity">
    <text evidence="1">Belongs to the type-I restriction system S methylase family.</text>
</comment>
<keyword evidence="3" id="KW-0238">DNA-binding</keyword>
<dbReference type="InterPro" id="IPR044946">
    <property type="entry name" value="Restrct_endonuc_typeI_TRD_sf"/>
</dbReference>
<feature type="domain" description="Type I restriction modification DNA specificity" evidence="5">
    <location>
        <begin position="2"/>
        <end position="171"/>
    </location>
</feature>
<dbReference type="SUPFAM" id="SSF116734">
    <property type="entry name" value="DNA methylase specificity domain"/>
    <property type="match status" value="2"/>
</dbReference>
<gene>
    <name evidence="6" type="primary">hsdS1</name>
    <name evidence="6" type="ORF">CCV52592_0371</name>
</gene>
<organism evidence="6 7">
    <name type="scientific">Campylobacter curvus (strain 525.92)</name>
    <dbReference type="NCBI Taxonomy" id="360105"/>
    <lineage>
        <taxon>Bacteria</taxon>
        <taxon>Pseudomonadati</taxon>
        <taxon>Campylobacterota</taxon>
        <taxon>Epsilonproteobacteria</taxon>
        <taxon>Campylobacterales</taxon>
        <taxon>Campylobacteraceae</taxon>
        <taxon>Campylobacter</taxon>
    </lineage>
</organism>
<dbReference type="OrthoDB" id="5363772at2"/>
<dbReference type="Gene3D" id="3.90.220.20">
    <property type="entry name" value="DNA methylase specificity domains"/>
    <property type="match status" value="2"/>
</dbReference>
<dbReference type="PANTHER" id="PTHR43140:SF1">
    <property type="entry name" value="TYPE I RESTRICTION ENZYME ECOKI SPECIFICITY SUBUNIT"/>
    <property type="match status" value="1"/>
</dbReference>
<dbReference type="GO" id="GO:0003677">
    <property type="term" value="F:DNA binding"/>
    <property type="evidence" value="ECO:0007669"/>
    <property type="project" value="UniProtKB-KW"/>
</dbReference>
<protein>
    <submittedName>
        <fullName evidence="6">Type I restriction/modification system, S subunit</fullName>
    </submittedName>
</protein>
<dbReference type="CDD" id="cd17246">
    <property type="entry name" value="RMtype1_S_SonII-TRD2-CR2_like"/>
    <property type="match status" value="1"/>
</dbReference>
<accession>A7GZU0</accession>